<evidence type="ECO:0000256" key="5">
    <source>
        <dbReference type="ARBA" id="ARBA00022692"/>
    </source>
</evidence>
<keyword evidence="5 19" id="KW-0812">Transmembrane</keyword>
<evidence type="ECO:0000256" key="20">
    <source>
        <dbReference type="SAM" id="SignalP"/>
    </source>
</evidence>
<evidence type="ECO:0000259" key="21">
    <source>
        <dbReference type="PROSITE" id="PS50259"/>
    </source>
</evidence>
<dbReference type="GO" id="GO:0042391">
    <property type="term" value="P:regulation of membrane potential"/>
    <property type="evidence" value="ECO:0007669"/>
    <property type="project" value="UniProtKB-ARBA"/>
</dbReference>
<evidence type="ECO:0000256" key="4">
    <source>
        <dbReference type="ARBA" id="ARBA00022553"/>
    </source>
</evidence>
<keyword evidence="12 22" id="KW-0675">Receptor</keyword>
<evidence type="ECO:0000256" key="2">
    <source>
        <dbReference type="ARBA" id="ARBA00007242"/>
    </source>
</evidence>
<reference evidence="22" key="2">
    <citation type="submission" date="2016-06" db="EMBL/GenBank/DDBJ databases">
        <title>The genome of a short-lived fish provides insights into sex chromosome evolution and the genetic control of aging.</title>
        <authorList>
            <person name="Reichwald K."/>
            <person name="Felder M."/>
            <person name="Petzold A."/>
            <person name="Koch P."/>
            <person name="Groth M."/>
            <person name="Platzer M."/>
        </authorList>
    </citation>
    <scope>NUCLEOTIDE SEQUENCE</scope>
    <source>
        <tissue evidence="22">Brain</tissue>
    </source>
</reference>
<keyword evidence="11" id="KW-1015">Disulfide bond</keyword>
<dbReference type="InterPro" id="IPR050726">
    <property type="entry name" value="mGluR"/>
</dbReference>
<organism evidence="22">
    <name type="scientific">Nothobranchius kuhntae</name>
    <name type="common">Beira killifish</name>
    <dbReference type="NCBI Taxonomy" id="321403"/>
    <lineage>
        <taxon>Eukaryota</taxon>
        <taxon>Metazoa</taxon>
        <taxon>Chordata</taxon>
        <taxon>Craniata</taxon>
        <taxon>Vertebrata</taxon>
        <taxon>Euteleostomi</taxon>
        <taxon>Actinopterygii</taxon>
        <taxon>Neopterygii</taxon>
        <taxon>Teleostei</taxon>
        <taxon>Neoteleostei</taxon>
        <taxon>Acanthomorphata</taxon>
        <taxon>Ovalentaria</taxon>
        <taxon>Atherinomorphae</taxon>
        <taxon>Cyprinodontiformes</taxon>
        <taxon>Nothobranchiidae</taxon>
        <taxon>Nothobranchius</taxon>
    </lineage>
</organism>
<comment type="subcellular location">
    <subcellularLocation>
        <location evidence="1">Cell projection</location>
        <location evidence="1">Dendrite</location>
    </subcellularLocation>
    <subcellularLocation>
        <location evidence="17">Postsynaptic cell membrane</location>
        <topology evidence="17">Multi-pass membrane protein</topology>
    </subcellularLocation>
</comment>
<keyword evidence="14" id="KW-0807">Transducer</keyword>
<reference evidence="22" key="1">
    <citation type="submission" date="2016-05" db="EMBL/GenBank/DDBJ databases">
        <authorList>
            <person name="Lavstsen T."/>
            <person name="Jespersen J.S."/>
        </authorList>
    </citation>
    <scope>NUCLEOTIDE SEQUENCE</scope>
    <source>
        <tissue evidence="22">Brain</tissue>
    </source>
</reference>
<dbReference type="PRINTS" id="PR01051">
    <property type="entry name" value="MTABOTROPC1R"/>
</dbReference>
<keyword evidence="6 20" id="KW-0732">Signal</keyword>
<keyword evidence="16" id="KW-0966">Cell projection</keyword>
<evidence type="ECO:0000256" key="15">
    <source>
        <dbReference type="ARBA" id="ARBA00023257"/>
    </source>
</evidence>
<dbReference type="FunFam" id="2.10.50.30:FF:000001">
    <property type="entry name" value="metabotropic glutamate receptor 1"/>
    <property type="match status" value="1"/>
</dbReference>
<evidence type="ECO:0000313" key="22">
    <source>
        <dbReference type="EMBL" id="SBQ98602.1"/>
    </source>
</evidence>
<dbReference type="Gene3D" id="3.40.50.2300">
    <property type="match status" value="2"/>
</dbReference>
<dbReference type="PANTHER" id="PTHR24060">
    <property type="entry name" value="METABOTROPIC GLUTAMATE RECEPTOR"/>
    <property type="match status" value="1"/>
</dbReference>
<evidence type="ECO:0000256" key="12">
    <source>
        <dbReference type="ARBA" id="ARBA00023170"/>
    </source>
</evidence>
<dbReference type="PROSITE" id="PS00979">
    <property type="entry name" value="G_PROTEIN_RECEP_F3_1"/>
    <property type="match status" value="1"/>
</dbReference>
<evidence type="ECO:0000256" key="3">
    <source>
        <dbReference type="ARBA" id="ARBA00022475"/>
    </source>
</evidence>
<evidence type="ECO:0000256" key="7">
    <source>
        <dbReference type="ARBA" id="ARBA00022989"/>
    </source>
</evidence>
<keyword evidence="13" id="KW-0325">Glycoprotein</keyword>
<evidence type="ECO:0000256" key="8">
    <source>
        <dbReference type="ARBA" id="ARBA00023018"/>
    </source>
</evidence>
<keyword evidence="9" id="KW-0297">G-protein coupled receptor</keyword>
<evidence type="ECO:0000256" key="13">
    <source>
        <dbReference type="ARBA" id="ARBA00023180"/>
    </source>
</evidence>
<name>A0A1A8IPY2_NOTKU</name>
<keyword evidence="7 19" id="KW-1133">Transmembrane helix</keyword>
<feature type="transmembrane region" description="Helical" evidence="19">
    <location>
        <begin position="759"/>
        <end position="778"/>
    </location>
</feature>
<keyword evidence="15" id="KW-0628">Postsynaptic cell membrane</keyword>
<dbReference type="SUPFAM" id="SSF53822">
    <property type="entry name" value="Periplasmic binding protein-like I"/>
    <property type="match status" value="1"/>
</dbReference>
<evidence type="ECO:0000256" key="9">
    <source>
        <dbReference type="ARBA" id="ARBA00023040"/>
    </source>
</evidence>
<dbReference type="GO" id="GO:0008066">
    <property type="term" value="F:glutamate receptor activity"/>
    <property type="evidence" value="ECO:0007669"/>
    <property type="project" value="UniProtKB-ARBA"/>
</dbReference>
<dbReference type="InterPro" id="IPR000337">
    <property type="entry name" value="GPCR_3"/>
</dbReference>
<dbReference type="PRINTS" id="PR00593">
    <property type="entry name" value="MTABOTROPICR"/>
</dbReference>
<dbReference type="InterPro" id="IPR017979">
    <property type="entry name" value="GPCR_3_CS"/>
</dbReference>
<dbReference type="InterPro" id="IPR028082">
    <property type="entry name" value="Peripla_BP_I"/>
</dbReference>
<dbReference type="InterPro" id="IPR000162">
    <property type="entry name" value="GPCR_3_mtglu_rcpt"/>
</dbReference>
<proteinExistence type="inferred from homology"/>
<dbReference type="PRINTS" id="PR00248">
    <property type="entry name" value="GPCRMGR"/>
</dbReference>
<dbReference type="InterPro" id="IPR038550">
    <property type="entry name" value="GPCR_3_9-Cys_sf"/>
</dbReference>
<evidence type="ECO:0000256" key="18">
    <source>
        <dbReference type="ARBA" id="ARBA00070133"/>
    </source>
</evidence>
<dbReference type="PROSITE" id="PS00981">
    <property type="entry name" value="G_PROTEIN_RECEP_F3_3"/>
    <property type="match status" value="1"/>
</dbReference>
<dbReference type="GO" id="GO:0007268">
    <property type="term" value="P:chemical synaptic transmission"/>
    <property type="evidence" value="ECO:0007669"/>
    <property type="project" value="UniProtKB-ARBA"/>
</dbReference>
<dbReference type="FunFam" id="3.40.50.2300:FF:000337">
    <property type="entry name" value="Metabotropic glutamate receptor 1"/>
    <property type="match status" value="1"/>
</dbReference>
<gene>
    <name evidence="22" type="primary">GRM1A</name>
</gene>
<dbReference type="FunFam" id="3.40.50.2300:FF:000219">
    <property type="entry name" value="Glutamate metabotropic receptor 5"/>
    <property type="match status" value="2"/>
</dbReference>
<keyword evidence="8" id="KW-0770">Synapse</keyword>
<evidence type="ECO:0000256" key="14">
    <source>
        <dbReference type="ARBA" id="ARBA00023224"/>
    </source>
</evidence>
<dbReference type="EMBL" id="HAED01012208">
    <property type="protein sequence ID" value="SBQ98602.1"/>
    <property type="molecule type" value="Transcribed_RNA"/>
</dbReference>
<feature type="transmembrane region" description="Helical" evidence="19">
    <location>
        <begin position="818"/>
        <end position="837"/>
    </location>
</feature>
<dbReference type="GO" id="GO:0004930">
    <property type="term" value="F:G protein-coupled receptor activity"/>
    <property type="evidence" value="ECO:0007669"/>
    <property type="project" value="UniProtKB-KW"/>
</dbReference>
<dbReference type="CDD" id="cd06374">
    <property type="entry name" value="PBP1_mGluR_groupI"/>
    <property type="match status" value="1"/>
</dbReference>
<evidence type="ECO:0000256" key="11">
    <source>
        <dbReference type="ARBA" id="ARBA00023157"/>
    </source>
</evidence>
<dbReference type="PROSITE" id="PS50259">
    <property type="entry name" value="G_PROTEIN_RECEP_F3_4"/>
    <property type="match status" value="1"/>
</dbReference>
<keyword evidence="3" id="KW-1003">Cell membrane</keyword>
<dbReference type="InterPro" id="IPR017978">
    <property type="entry name" value="GPCR_3_C"/>
</dbReference>
<feature type="transmembrane region" description="Helical" evidence="19">
    <location>
        <begin position="668"/>
        <end position="689"/>
    </location>
</feature>
<dbReference type="Pfam" id="PF00003">
    <property type="entry name" value="7tm_3"/>
    <property type="match status" value="1"/>
</dbReference>
<dbReference type="InterPro" id="IPR011500">
    <property type="entry name" value="GPCR_3_9-Cys_dom"/>
</dbReference>
<keyword evidence="10 19" id="KW-0472">Membrane</keyword>
<dbReference type="InterPro" id="IPR001828">
    <property type="entry name" value="ANF_lig-bd_rcpt"/>
</dbReference>
<feature type="signal peptide" evidence="20">
    <location>
        <begin position="1"/>
        <end position="25"/>
    </location>
</feature>
<feature type="transmembrane region" description="Helical" evidence="19">
    <location>
        <begin position="710"/>
        <end position="733"/>
    </location>
</feature>
<comment type="similarity">
    <text evidence="2">Belongs to the G-protein coupled receptor 3 family.</text>
</comment>
<dbReference type="InterPro" id="IPR001256">
    <property type="entry name" value="GPCR_3_mGluR1"/>
</dbReference>
<dbReference type="Pfam" id="PF07562">
    <property type="entry name" value="NCD3G"/>
    <property type="match status" value="1"/>
</dbReference>
<feature type="domain" description="G-protein coupled receptors family 3 profile" evidence="21">
    <location>
        <begin position="598"/>
        <end position="860"/>
    </location>
</feature>
<dbReference type="Pfam" id="PF01094">
    <property type="entry name" value="ANF_receptor"/>
    <property type="match status" value="1"/>
</dbReference>
<dbReference type="GO" id="GO:0030425">
    <property type="term" value="C:dendrite"/>
    <property type="evidence" value="ECO:0007669"/>
    <property type="project" value="UniProtKB-SubCell"/>
</dbReference>
<feature type="transmembrane region" description="Helical" evidence="19">
    <location>
        <begin position="600"/>
        <end position="623"/>
    </location>
</feature>
<evidence type="ECO:0000256" key="1">
    <source>
        <dbReference type="ARBA" id="ARBA00004279"/>
    </source>
</evidence>
<dbReference type="GO" id="GO:0007206">
    <property type="term" value="P:phospholipase C-activating G protein-coupled glutamate receptor signaling pathway"/>
    <property type="evidence" value="ECO:0007669"/>
    <property type="project" value="UniProtKB-ARBA"/>
</dbReference>
<dbReference type="CDD" id="cd15449">
    <property type="entry name" value="7tmC_mGluR1"/>
    <property type="match status" value="1"/>
</dbReference>
<dbReference type="GO" id="GO:0045211">
    <property type="term" value="C:postsynaptic membrane"/>
    <property type="evidence" value="ECO:0007669"/>
    <property type="project" value="UniProtKB-SubCell"/>
</dbReference>
<dbReference type="Gene3D" id="2.10.50.30">
    <property type="entry name" value="GPCR, family 3, nine cysteines domain"/>
    <property type="match status" value="1"/>
</dbReference>
<protein>
    <recommendedName>
        <fullName evidence="18">Metabotropic glutamate receptor 1</fullName>
    </recommendedName>
</protein>
<feature type="chain" id="PRO_5008372222" description="Metabotropic glutamate receptor 1" evidence="20">
    <location>
        <begin position="26"/>
        <end position="930"/>
    </location>
</feature>
<accession>A0A1A8IPY2</accession>
<evidence type="ECO:0000256" key="17">
    <source>
        <dbReference type="ARBA" id="ARBA00034104"/>
    </source>
</evidence>
<evidence type="ECO:0000256" key="6">
    <source>
        <dbReference type="ARBA" id="ARBA00022729"/>
    </source>
</evidence>
<feature type="transmembrane region" description="Helical" evidence="19">
    <location>
        <begin position="790"/>
        <end position="812"/>
    </location>
</feature>
<evidence type="ECO:0000256" key="19">
    <source>
        <dbReference type="SAM" id="Phobius"/>
    </source>
</evidence>
<keyword evidence="4" id="KW-0597">Phosphoprotein</keyword>
<sequence length="930" mass="103965">MARVKMGLLAVLCLPACLFRVLVLSHSSVINERSAVPRAASRSVARMDGDVIIGALFSVHHQPSAEKVAERKCGDVREQYGIQRVEAMFHTLDRINSDPNLLPNISLGCEIRDSCWHSSVALEQSIEFIRDSLISIRDDKDGSKWCIDGTPSNQPPPSKKPIAGVIGPGSSSVAIQVQNLLQLFNIPQIAYSATSIDLSDKTLFKYFLRVVPSDTLQARAMLDIVKRYNWTYVSAVHTEGNYGESGMEAFKELASQEGLCIAHSDKIYSNAGEKHFDRLLRKLRERLPKARVVVCFCEGMTVRGLLMAMRRLGVYGEFLLVGSDGWADRYEVVEGYEQEAEGGITMKLQSEVVKTFDDYYLKLRLDTNTRNPWFAEFWQYRFQCRIPGHPHEKKNYKKVCSGQESLQENYVQDSKMGFVINAIYAMAHGLHDMHKELCPEKTGLCEAMDPIDGSKLLDYLLKTSFRGVSGEEIYFDENGDTPGRYDIMNLQDVGEDRFDYLNVGSWSEGILSIDDSKLWMNSSDMVRSVCSDPCSKGQIKVIRKGEVSCCWICTTCKDNEIVQDEFTCKACELGWWPDEELAGCQPLPLKYLDWADVESIVAVVFSCVGILITSFVTFVFIQYRDTPVVKSSSRELCYIILAGIFLGYICPFTLIARPTVASCYLQRLLVGLSSAMCYSALVTKTNRIARILAGSKKKICTRKPRFMSAWAQVIIAFMLISVQLTLEIVLIILEPPEPIKSYPSIREVYLICNTSNLGMVAPLGYNGLLIMSCTYYAFKTRNVPANFNEAKYIAFTMYTTCIIWLAFVPIYFGSNYKIITTSFSVSLSVTVALGCMFTPKMYIIIAKPERNVRSAFTTSDVVRMHVGDGKSAAQCGSNSFLNMFRRKKAVSGNAKCKTPSEGGECVAQTVCACEETGSRLESDSGHQAPN</sequence>
<evidence type="ECO:0000256" key="10">
    <source>
        <dbReference type="ARBA" id="ARBA00023136"/>
    </source>
</evidence>
<evidence type="ECO:0000256" key="16">
    <source>
        <dbReference type="ARBA" id="ARBA00023273"/>
    </source>
</evidence>
<dbReference type="AlphaFoldDB" id="A0A1A8IPY2"/>
<feature type="transmembrane region" description="Helical" evidence="19">
    <location>
        <begin position="635"/>
        <end position="656"/>
    </location>
</feature>